<dbReference type="Pfam" id="PF00083">
    <property type="entry name" value="Sugar_tr"/>
    <property type="match status" value="1"/>
</dbReference>
<dbReference type="PROSITE" id="PS50850">
    <property type="entry name" value="MFS"/>
    <property type="match status" value="1"/>
</dbReference>
<evidence type="ECO:0000256" key="8">
    <source>
        <dbReference type="RuleBase" id="RU003346"/>
    </source>
</evidence>
<dbReference type="GO" id="GO:0051119">
    <property type="term" value="F:sugar transmembrane transporter activity"/>
    <property type="evidence" value="ECO:0007669"/>
    <property type="project" value="InterPro"/>
</dbReference>
<keyword evidence="8" id="KW-0813">Transport</keyword>
<evidence type="ECO:0000259" key="10">
    <source>
        <dbReference type="PROSITE" id="PS50850"/>
    </source>
</evidence>
<feature type="non-terminal residue" evidence="11">
    <location>
        <position position="574"/>
    </location>
</feature>
<dbReference type="InterPro" id="IPR020846">
    <property type="entry name" value="MFS_dom"/>
</dbReference>
<dbReference type="InterPro" id="IPR036259">
    <property type="entry name" value="MFS_trans_sf"/>
</dbReference>
<comment type="subcellular location">
    <subcellularLocation>
        <location evidence="1">Cell membrane</location>
        <topology evidence="1">Multi-pass membrane protein</topology>
    </subcellularLocation>
</comment>
<feature type="transmembrane region" description="Helical" evidence="9">
    <location>
        <begin position="390"/>
        <end position="415"/>
    </location>
</feature>
<comment type="similarity">
    <text evidence="7">Belongs to the major facilitator superfamily. Sugar transporter (TC 2.A.1.1) family. Trehalose transporter subfamily.</text>
</comment>
<feature type="transmembrane region" description="Helical" evidence="9">
    <location>
        <begin position="454"/>
        <end position="475"/>
    </location>
</feature>
<dbReference type="AlphaFoldDB" id="A0AAV2SC58"/>
<evidence type="ECO:0000256" key="6">
    <source>
        <dbReference type="ARBA" id="ARBA00023180"/>
    </source>
</evidence>
<dbReference type="PANTHER" id="PTHR48021">
    <property type="match status" value="1"/>
</dbReference>
<keyword evidence="2" id="KW-1003">Cell membrane</keyword>
<sequence length="574" mass="63401">MGRFHPTRNNSKTRLITTRISSILVQKLNIKMPISQVLLDQIASNLANLSRITVLQAINKLPPKSYFKGPLLFVLPAIKNIPPTSYFKGTQFSKNFSRYELKCSWPGKVRDAVSIFISSKFKSYDFLNNINKNNKKCDRTLCEIIVANEVEFCQRFTATLGAMAMGTVLGYSSPAGLQLTSNSTSQIHLDANENTWFASTMNLGALVGGPLTGILMNNIGRKGTMIVSIIPFLLGWGLICFAQNFEMLIGGRVATGLCCGMMSFVVPTYIGEFASPEIRGTLGSGFQLMVTIGLLYSLVVGSYTTWQYLAVATAIIPCVFVLLMFFSKESPSYLLSKNKEQEASKALQYFRGADYNIQTELDTMRETVREAQRSKAGFSDLGKPHIMRPLFISLALMFFQQFSGINAVLFNLGIIFESSGSSMSSEVSSIIIGVVQVVSTFVACLLMDKAGRKILLIASSSVMTISAAALGYYFYEKEFNEKYATEHLSWLPLLALILFISSFSLGYGPIPWLMMGELFSADVKELAGSIATAFNWTLSFIVTSIFVSLQHSISGVDTYYAFLSEYFLTVILIV</sequence>
<dbReference type="NCBIfam" id="TIGR00879">
    <property type="entry name" value="SP"/>
    <property type="match status" value="1"/>
</dbReference>
<protein>
    <recommendedName>
        <fullName evidence="10">Major facilitator superfamily (MFS) profile domain-containing protein</fullName>
    </recommendedName>
</protein>
<feature type="transmembrane region" description="Helical" evidence="9">
    <location>
        <begin position="225"/>
        <end position="245"/>
    </location>
</feature>
<evidence type="ECO:0000256" key="7">
    <source>
        <dbReference type="ARBA" id="ARBA00024348"/>
    </source>
</evidence>
<dbReference type="CDD" id="cd17358">
    <property type="entry name" value="MFS_GLUT6_8_Class3_like"/>
    <property type="match status" value="1"/>
</dbReference>
<comment type="caution">
    <text evidence="11">The sequence shown here is derived from an EMBL/GenBank/DDBJ whole genome shotgun (WGS) entry which is preliminary data.</text>
</comment>
<dbReference type="InterPro" id="IPR005828">
    <property type="entry name" value="MFS_sugar_transport-like"/>
</dbReference>
<keyword evidence="12" id="KW-1185">Reference proteome</keyword>
<evidence type="ECO:0000256" key="4">
    <source>
        <dbReference type="ARBA" id="ARBA00022989"/>
    </source>
</evidence>
<accession>A0AAV2SC58</accession>
<evidence type="ECO:0000313" key="11">
    <source>
        <dbReference type="EMBL" id="CAL4174098.1"/>
    </source>
</evidence>
<feature type="domain" description="Major facilitator superfamily (MFS) profile" evidence="10">
    <location>
        <begin position="154"/>
        <end position="574"/>
    </location>
</feature>
<feature type="transmembrane region" description="Helical" evidence="9">
    <location>
        <begin position="490"/>
        <end position="514"/>
    </location>
</feature>
<dbReference type="InterPro" id="IPR044775">
    <property type="entry name" value="MFS_ERD6/Tret1-like"/>
</dbReference>
<reference evidence="11 12" key="1">
    <citation type="submission" date="2024-05" db="EMBL/GenBank/DDBJ databases">
        <authorList>
            <person name="Wallberg A."/>
        </authorList>
    </citation>
    <scope>NUCLEOTIDE SEQUENCE [LARGE SCALE GENOMIC DNA]</scope>
</reference>
<name>A0AAV2SC58_MEGNR</name>
<gene>
    <name evidence="11" type="ORF">MNOR_LOCUS34468</name>
</gene>
<dbReference type="InterPro" id="IPR050549">
    <property type="entry name" value="MFS_Trehalose_Transporter"/>
</dbReference>
<keyword evidence="4 9" id="KW-1133">Transmembrane helix</keyword>
<keyword evidence="6" id="KW-0325">Glycoprotein</keyword>
<dbReference type="Gene3D" id="1.20.1250.20">
    <property type="entry name" value="MFS general substrate transporter like domains"/>
    <property type="match status" value="1"/>
</dbReference>
<keyword evidence="5 9" id="KW-0472">Membrane</keyword>
<organism evidence="11 12">
    <name type="scientific">Meganyctiphanes norvegica</name>
    <name type="common">Northern krill</name>
    <name type="synonym">Thysanopoda norvegica</name>
    <dbReference type="NCBI Taxonomy" id="48144"/>
    <lineage>
        <taxon>Eukaryota</taxon>
        <taxon>Metazoa</taxon>
        <taxon>Ecdysozoa</taxon>
        <taxon>Arthropoda</taxon>
        <taxon>Crustacea</taxon>
        <taxon>Multicrustacea</taxon>
        <taxon>Malacostraca</taxon>
        <taxon>Eumalacostraca</taxon>
        <taxon>Eucarida</taxon>
        <taxon>Euphausiacea</taxon>
        <taxon>Euphausiidae</taxon>
        <taxon>Meganyctiphanes</taxon>
    </lineage>
</organism>
<evidence type="ECO:0000313" key="12">
    <source>
        <dbReference type="Proteomes" id="UP001497623"/>
    </source>
</evidence>
<dbReference type="InterPro" id="IPR003663">
    <property type="entry name" value="Sugar/inositol_transpt"/>
</dbReference>
<evidence type="ECO:0000256" key="1">
    <source>
        <dbReference type="ARBA" id="ARBA00004651"/>
    </source>
</evidence>
<evidence type="ECO:0000256" key="9">
    <source>
        <dbReference type="SAM" id="Phobius"/>
    </source>
</evidence>
<dbReference type="PRINTS" id="PR00171">
    <property type="entry name" value="SUGRTRNSPORT"/>
</dbReference>
<dbReference type="Proteomes" id="UP001497623">
    <property type="component" value="Unassembled WGS sequence"/>
</dbReference>
<dbReference type="FunFam" id="1.20.1250.20:FF:000055">
    <property type="entry name" value="Facilitated trehalose transporter Tret1-2 homolog"/>
    <property type="match status" value="1"/>
</dbReference>
<feature type="transmembrane region" description="Helical" evidence="9">
    <location>
        <begin position="526"/>
        <end position="547"/>
    </location>
</feature>
<feature type="transmembrane region" description="Helical" evidence="9">
    <location>
        <begin position="282"/>
        <end position="300"/>
    </location>
</feature>
<evidence type="ECO:0000256" key="3">
    <source>
        <dbReference type="ARBA" id="ARBA00022692"/>
    </source>
</evidence>
<feature type="transmembrane region" description="Helical" evidence="9">
    <location>
        <begin position="306"/>
        <end position="326"/>
    </location>
</feature>
<proteinExistence type="inferred from homology"/>
<feature type="transmembrane region" description="Helical" evidence="9">
    <location>
        <begin position="251"/>
        <end position="270"/>
    </location>
</feature>
<dbReference type="EMBL" id="CAXKWB010053204">
    <property type="protein sequence ID" value="CAL4174098.1"/>
    <property type="molecule type" value="Genomic_DNA"/>
</dbReference>
<keyword evidence="3 9" id="KW-0812">Transmembrane</keyword>
<feature type="transmembrane region" description="Helical" evidence="9">
    <location>
        <begin position="427"/>
        <end position="447"/>
    </location>
</feature>
<dbReference type="SUPFAM" id="SSF103473">
    <property type="entry name" value="MFS general substrate transporter"/>
    <property type="match status" value="1"/>
</dbReference>
<dbReference type="GO" id="GO:0005886">
    <property type="term" value="C:plasma membrane"/>
    <property type="evidence" value="ECO:0007669"/>
    <property type="project" value="UniProtKB-SubCell"/>
</dbReference>
<evidence type="ECO:0000256" key="2">
    <source>
        <dbReference type="ARBA" id="ARBA00022475"/>
    </source>
</evidence>
<evidence type="ECO:0000256" key="5">
    <source>
        <dbReference type="ARBA" id="ARBA00023136"/>
    </source>
</evidence>
<dbReference type="PANTHER" id="PTHR48021:SF1">
    <property type="entry name" value="GH07001P-RELATED"/>
    <property type="match status" value="1"/>
</dbReference>